<reference evidence="2" key="1">
    <citation type="journal article" date="2014" name="Int. J. Syst. Evol. Microbiol.">
        <title>Complete genome sequence of Corynebacterium casei LMG S-19264T (=DSM 44701T), isolated from a smear-ripened cheese.</title>
        <authorList>
            <consortium name="US DOE Joint Genome Institute (JGI-PGF)"/>
            <person name="Walter F."/>
            <person name="Albersmeier A."/>
            <person name="Kalinowski J."/>
            <person name="Ruckert C."/>
        </authorList>
    </citation>
    <scope>NUCLEOTIDE SEQUENCE</scope>
    <source>
        <strain evidence="2">CGMCC 4.7201</strain>
    </source>
</reference>
<dbReference type="PANTHER" id="PTHR33055">
    <property type="entry name" value="TRANSPOSASE FOR INSERTION SEQUENCE ELEMENT IS1111A"/>
    <property type="match status" value="1"/>
</dbReference>
<dbReference type="GO" id="GO:0004803">
    <property type="term" value="F:transposase activity"/>
    <property type="evidence" value="ECO:0007669"/>
    <property type="project" value="InterPro"/>
</dbReference>
<dbReference type="GO" id="GO:0006313">
    <property type="term" value="P:DNA transposition"/>
    <property type="evidence" value="ECO:0007669"/>
    <property type="project" value="InterPro"/>
</dbReference>
<dbReference type="EMBL" id="BMMS01000023">
    <property type="protein sequence ID" value="GGO94339.1"/>
    <property type="molecule type" value="Genomic_DNA"/>
</dbReference>
<evidence type="ECO:0000313" key="3">
    <source>
        <dbReference type="Proteomes" id="UP000641932"/>
    </source>
</evidence>
<dbReference type="GO" id="GO:0003677">
    <property type="term" value="F:DNA binding"/>
    <property type="evidence" value="ECO:0007669"/>
    <property type="project" value="InterPro"/>
</dbReference>
<feature type="domain" description="Transposase IS116/IS110/IS902 C-terminal" evidence="1">
    <location>
        <begin position="85"/>
        <end position="169"/>
    </location>
</feature>
<dbReference type="InterPro" id="IPR047650">
    <property type="entry name" value="Transpos_IS110"/>
</dbReference>
<dbReference type="Pfam" id="PF02371">
    <property type="entry name" value="Transposase_20"/>
    <property type="match status" value="1"/>
</dbReference>
<evidence type="ECO:0000313" key="2">
    <source>
        <dbReference type="EMBL" id="GGO94339.1"/>
    </source>
</evidence>
<dbReference type="AlphaFoldDB" id="A0A918E0E4"/>
<dbReference type="PANTHER" id="PTHR33055:SF3">
    <property type="entry name" value="PUTATIVE TRANSPOSASE FOR IS117-RELATED"/>
    <property type="match status" value="1"/>
</dbReference>
<proteinExistence type="predicted"/>
<gene>
    <name evidence="2" type="ORF">GCM10012280_48930</name>
</gene>
<keyword evidence="3" id="KW-1185">Reference proteome</keyword>
<dbReference type="InterPro" id="IPR003346">
    <property type="entry name" value="Transposase_20"/>
</dbReference>
<sequence>MSVDVADGMASLLVCLLLNHGQTIVHLPGLAVNRASAGYCGLGETDAKDARVRDLALELLGLHEKIHELDKLIDARFREDELTAVISTMPGLGPLLGAEFLAATGGDLSRFPGAVRLAAFSGVAPVPRDSGNVNGTLHRPRRYHRGLQRVFYRSAMISIRTCPESRAFYDRERAEKSSG</sequence>
<evidence type="ECO:0000259" key="1">
    <source>
        <dbReference type="Pfam" id="PF02371"/>
    </source>
</evidence>
<name>A0A918E0E4_9ACTN</name>
<comment type="caution">
    <text evidence="2">The sequence shown here is derived from an EMBL/GenBank/DDBJ whole genome shotgun (WGS) entry which is preliminary data.</text>
</comment>
<reference evidence="2" key="2">
    <citation type="submission" date="2020-09" db="EMBL/GenBank/DDBJ databases">
        <authorList>
            <person name="Sun Q."/>
            <person name="Zhou Y."/>
        </authorList>
    </citation>
    <scope>NUCLEOTIDE SEQUENCE</scope>
    <source>
        <strain evidence="2">CGMCC 4.7201</strain>
    </source>
</reference>
<accession>A0A918E0E4</accession>
<organism evidence="2 3">
    <name type="scientific">Wenjunlia tyrosinilytica</name>
    <dbReference type="NCBI Taxonomy" id="1544741"/>
    <lineage>
        <taxon>Bacteria</taxon>
        <taxon>Bacillati</taxon>
        <taxon>Actinomycetota</taxon>
        <taxon>Actinomycetes</taxon>
        <taxon>Kitasatosporales</taxon>
        <taxon>Streptomycetaceae</taxon>
        <taxon>Wenjunlia</taxon>
    </lineage>
</organism>
<dbReference type="Proteomes" id="UP000641932">
    <property type="component" value="Unassembled WGS sequence"/>
</dbReference>
<protein>
    <recommendedName>
        <fullName evidence="1">Transposase IS116/IS110/IS902 C-terminal domain-containing protein</fullName>
    </recommendedName>
</protein>